<dbReference type="Pfam" id="PF02608">
    <property type="entry name" value="Bmp"/>
    <property type="match status" value="1"/>
</dbReference>
<dbReference type="eggNOG" id="COG1744">
    <property type="taxonomic scope" value="Bacteria"/>
</dbReference>
<keyword evidence="4" id="KW-0732">Signal</keyword>
<evidence type="ECO:0000256" key="5">
    <source>
        <dbReference type="ARBA" id="ARBA00023136"/>
    </source>
</evidence>
<dbReference type="GO" id="GO:0005886">
    <property type="term" value="C:plasma membrane"/>
    <property type="evidence" value="ECO:0007669"/>
    <property type="project" value="UniProtKB-SubCell"/>
</dbReference>
<dbReference type="InterPro" id="IPR003760">
    <property type="entry name" value="PnrA-like"/>
</dbReference>
<dbReference type="Proteomes" id="UP000030528">
    <property type="component" value="Unassembled WGS sequence"/>
</dbReference>
<dbReference type="STRING" id="1385510.GCA_000425205_01796"/>
<dbReference type="AlphaFoldDB" id="A0A0A5GHD6"/>
<evidence type="ECO:0000313" key="8">
    <source>
        <dbReference type="EMBL" id="KGX92681.1"/>
    </source>
</evidence>
<evidence type="ECO:0000256" key="4">
    <source>
        <dbReference type="ARBA" id="ARBA00022729"/>
    </source>
</evidence>
<dbReference type="EMBL" id="AVPE01000005">
    <property type="protein sequence ID" value="KGX92681.1"/>
    <property type="molecule type" value="Genomic_DNA"/>
</dbReference>
<dbReference type="Gene3D" id="3.40.50.2300">
    <property type="match status" value="2"/>
</dbReference>
<evidence type="ECO:0000256" key="1">
    <source>
        <dbReference type="ARBA" id="ARBA00004193"/>
    </source>
</evidence>
<comment type="subcellular location">
    <subcellularLocation>
        <location evidence="1">Cell membrane</location>
        <topology evidence="1">Lipid-anchor</topology>
    </subcellularLocation>
</comment>
<evidence type="ECO:0000256" key="6">
    <source>
        <dbReference type="ARBA" id="ARBA00023288"/>
    </source>
</evidence>
<dbReference type="PANTHER" id="PTHR34296">
    <property type="entry name" value="TRANSCRIPTIONAL ACTIVATOR PROTEIN MED"/>
    <property type="match status" value="1"/>
</dbReference>
<proteinExistence type="inferred from homology"/>
<dbReference type="PANTHER" id="PTHR34296:SF2">
    <property type="entry name" value="ABC TRANSPORTER GUANOSINE-BINDING PROTEIN NUPN"/>
    <property type="match status" value="1"/>
</dbReference>
<sequence>MVNRLVVFTILLAFVLSGCSSVYGQGQVHKVGMLVENTIHDQVWGQKGYKGLLDIKEELGVDVYFKERVRTDEEVRKAVQEFADKGVNLIFGHSATFGPYFEQLQEAYPDVRFVYFNGNQQGEQMTSLTFEGHAMGFFGGMVAGEMTESNQIGVIAAYEWQPEVEGFYEGVKHQNPEAEVNIQYVHSWEDQERALMLHDRMTKDGTDVFYPAGDGFNVPVIERIKHEGQYAIGYVSDQANLGKSTVLTSTIQHVDRLYLLAAKRYDEGELPTGILTFDFEDEVISLGTFSPVVPKAFTKEITNSIERYRDTGALPNE</sequence>
<gene>
    <name evidence="8" type="ORF">N781_15305</name>
</gene>
<evidence type="ECO:0000313" key="9">
    <source>
        <dbReference type="Proteomes" id="UP000030528"/>
    </source>
</evidence>
<comment type="caution">
    <text evidence="8">The sequence shown here is derived from an EMBL/GenBank/DDBJ whole genome shotgun (WGS) entry which is preliminary data.</text>
</comment>
<dbReference type="OrthoDB" id="2556857at2"/>
<dbReference type="CDD" id="cd06353">
    <property type="entry name" value="PBP1_Med-like"/>
    <property type="match status" value="1"/>
</dbReference>
<evidence type="ECO:0000259" key="7">
    <source>
        <dbReference type="Pfam" id="PF02608"/>
    </source>
</evidence>
<keyword evidence="3" id="KW-1003">Cell membrane</keyword>
<comment type="similarity">
    <text evidence="2">Belongs to the BMP lipoprotein family.</text>
</comment>
<name>A0A0A5GHD6_9BACI</name>
<keyword evidence="5" id="KW-0472">Membrane</keyword>
<evidence type="ECO:0000256" key="3">
    <source>
        <dbReference type="ARBA" id="ARBA00022475"/>
    </source>
</evidence>
<reference evidence="8 9" key="1">
    <citation type="submission" date="2013-08" db="EMBL/GenBank/DDBJ databases">
        <authorList>
            <person name="Huang J."/>
            <person name="Wang G."/>
        </authorList>
    </citation>
    <scope>NUCLEOTIDE SEQUENCE [LARGE SCALE GENOMIC DNA]</scope>
    <source>
        <strain evidence="8 9">JSM 076056</strain>
    </source>
</reference>
<protein>
    <submittedName>
        <fullName evidence="8">Transcriptional regulator</fullName>
    </submittedName>
</protein>
<keyword evidence="6" id="KW-0449">Lipoprotein</keyword>
<dbReference type="SUPFAM" id="SSF53822">
    <property type="entry name" value="Periplasmic binding protein-like I"/>
    <property type="match status" value="2"/>
</dbReference>
<dbReference type="PROSITE" id="PS51257">
    <property type="entry name" value="PROKAR_LIPOPROTEIN"/>
    <property type="match status" value="1"/>
</dbReference>
<evidence type="ECO:0000256" key="2">
    <source>
        <dbReference type="ARBA" id="ARBA00008610"/>
    </source>
</evidence>
<accession>A0A0A5GHD6</accession>
<dbReference type="InterPro" id="IPR050957">
    <property type="entry name" value="BMP_lipoprotein"/>
</dbReference>
<organism evidence="8 9">
    <name type="scientific">Pontibacillus halophilus JSM 076056 = DSM 19796</name>
    <dbReference type="NCBI Taxonomy" id="1385510"/>
    <lineage>
        <taxon>Bacteria</taxon>
        <taxon>Bacillati</taxon>
        <taxon>Bacillota</taxon>
        <taxon>Bacilli</taxon>
        <taxon>Bacillales</taxon>
        <taxon>Bacillaceae</taxon>
        <taxon>Pontibacillus</taxon>
    </lineage>
</organism>
<keyword evidence="9" id="KW-1185">Reference proteome</keyword>
<dbReference type="InterPro" id="IPR028082">
    <property type="entry name" value="Peripla_BP_I"/>
</dbReference>
<feature type="domain" description="ABC transporter substrate-binding protein PnrA-like" evidence="7">
    <location>
        <begin position="29"/>
        <end position="315"/>
    </location>
</feature>
<dbReference type="RefSeq" id="WP_026800206.1">
    <property type="nucleotide sequence ID" value="NZ_AULI01000007.1"/>
</dbReference>